<name>A0A117I8Y3_MYCCR</name>
<reference evidence="3" key="2">
    <citation type="submission" date="2016-02" db="EMBL/GenBank/DDBJ databases">
        <title>Draft genome sequence of five rapidly growing Mycobacterium species.</title>
        <authorList>
            <person name="Katahira K."/>
            <person name="Gotou Y."/>
            <person name="Iida K."/>
            <person name="Ogura Y."/>
            <person name="Hayashi T."/>
        </authorList>
    </citation>
    <scope>NUCLEOTIDE SEQUENCE [LARGE SCALE GENOMIC DNA]</scope>
    <source>
        <strain evidence="3">JCM15298</strain>
    </source>
</reference>
<evidence type="ECO:0000313" key="2">
    <source>
        <dbReference type="EMBL" id="GAS93978.1"/>
    </source>
</evidence>
<evidence type="ECO:0000313" key="3">
    <source>
        <dbReference type="Proteomes" id="UP000069443"/>
    </source>
</evidence>
<reference evidence="3" key="1">
    <citation type="journal article" date="2016" name="Genome Announc.">
        <title>Draft Genome Sequences of Five Rapidly Growing Mycobacterium Species, M. thermoresistibile, M. fortuitum subsp. acetamidolyticum, M. canariasense, M. brisbanense, and M. novocastrense.</title>
        <authorList>
            <person name="Katahira K."/>
            <person name="Ogura Y."/>
            <person name="Gotoh Y."/>
            <person name="Hayashi T."/>
        </authorList>
    </citation>
    <scope>NUCLEOTIDE SEQUENCE [LARGE SCALE GENOMIC DNA]</scope>
    <source>
        <strain evidence="3">JCM15298</strain>
    </source>
</reference>
<dbReference type="InterPro" id="IPR004716">
    <property type="entry name" value="PTS_IIA_glucitol/sorbitol-sp"/>
</dbReference>
<evidence type="ECO:0000256" key="1">
    <source>
        <dbReference type="PROSITE-ProRule" id="PRU00420"/>
    </source>
</evidence>
<dbReference type="Pfam" id="PF03829">
    <property type="entry name" value="PTSIIA_gutA"/>
    <property type="match status" value="1"/>
</dbReference>
<dbReference type="OrthoDB" id="5113885at2"/>
<sequence>MTDVQAQIVRYSTTVTQVGSLVADFAEKGMLIFFGENAPVELHDMSVLHRPEVADGGLTVGDVLVLDDQEFPILAVGHVANQNLVNLGHIDLKFNGETSPPLGGDVCLPNITPPMLLPGSTFRVVTRTPTA</sequence>
<dbReference type="PANTHER" id="PTHR40398:SF1">
    <property type="entry name" value="PTS SYSTEM GLUCITOL_SORBITOL-SPECIFIC EIIA COMPONENT"/>
    <property type="match status" value="1"/>
</dbReference>
<feature type="modified residue" description="Phosphohistidine; by HPr" evidence="1">
    <location>
        <position position="49"/>
    </location>
</feature>
<dbReference type="EMBL" id="BCSY01000029">
    <property type="protein sequence ID" value="GAS93978.1"/>
    <property type="molecule type" value="Genomic_DNA"/>
</dbReference>
<dbReference type="AlphaFoldDB" id="A0A117I8Y3"/>
<organism evidence="2 3">
    <name type="scientific">Mycolicibacterium canariasense</name>
    <name type="common">Mycobacterium canariasense</name>
    <dbReference type="NCBI Taxonomy" id="228230"/>
    <lineage>
        <taxon>Bacteria</taxon>
        <taxon>Bacillati</taxon>
        <taxon>Actinomycetota</taxon>
        <taxon>Actinomycetes</taxon>
        <taxon>Mycobacteriales</taxon>
        <taxon>Mycobacteriaceae</taxon>
        <taxon>Mycolicibacterium</taxon>
    </lineage>
</organism>
<dbReference type="SUPFAM" id="SSF141530">
    <property type="entry name" value="PTSIIA/GutA-like"/>
    <property type="match status" value="1"/>
</dbReference>
<dbReference type="GO" id="GO:0005737">
    <property type="term" value="C:cytoplasm"/>
    <property type="evidence" value="ECO:0007669"/>
    <property type="project" value="InterPro"/>
</dbReference>
<keyword evidence="3" id="KW-1185">Reference proteome</keyword>
<protein>
    <submittedName>
        <fullName evidence="2">PTS system glucitol/sorbitol-specific IIA compon ent</fullName>
    </submittedName>
</protein>
<dbReference type="STRING" id="228230.RMCC_0944"/>
<dbReference type="GO" id="GO:0009401">
    <property type="term" value="P:phosphoenolpyruvate-dependent sugar phosphotransferase system"/>
    <property type="evidence" value="ECO:0007669"/>
    <property type="project" value="InterPro"/>
</dbReference>
<dbReference type="InterPro" id="IPR036665">
    <property type="entry name" value="PTS_IIA_glucitol/sorbitol_sf"/>
</dbReference>
<proteinExistence type="predicted"/>
<dbReference type="Gene3D" id="2.40.33.40">
    <property type="entry name" value="Phosphotransferase system, glucitol/sorbitol-specific IIA component"/>
    <property type="match status" value="1"/>
</dbReference>
<comment type="caution">
    <text evidence="2">The sequence shown here is derived from an EMBL/GenBank/DDBJ whole genome shotgun (WGS) entry which is preliminary data.</text>
</comment>
<accession>A0A117I8Y3</accession>
<dbReference type="Proteomes" id="UP000069443">
    <property type="component" value="Unassembled WGS sequence"/>
</dbReference>
<gene>
    <name evidence="2" type="ORF">RMCC_0944</name>
</gene>
<dbReference type="PROSITE" id="PS51097">
    <property type="entry name" value="PTS_EIIA_TYPE_5"/>
    <property type="match status" value="1"/>
</dbReference>
<dbReference type="RefSeq" id="WP_062655322.1">
    <property type="nucleotide sequence ID" value="NZ_BCSY01000029.1"/>
</dbReference>
<dbReference type="PANTHER" id="PTHR40398">
    <property type="entry name" value="PTS SYSTEM GLUCITOL/SORBITOL-SPECIFIC EIIA COMPONENT"/>
    <property type="match status" value="1"/>
</dbReference>
<dbReference type="GO" id="GO:0008982">
    <property type="term" value="F:protein-N(PI)-phosphohistidine-sugar phosphotransferase activity"/>
    <property type="evidence" value="ECO:0007669"/>
    <property type="project" value="InterPro"/>
</dbReference>